<name>A0A2K3US26_9DEIO</name>
<dbReference type="RefSeq" id="WP_103314155.1">
    <property type="nucleotide sequence ID" value="NZ_PPPD01000004.1"/>
</dbReference>
<dbReference type="OrthoDB" id="9999200at2"/>
<keyword evidence="1" id="KW-1133">Transmembrane helix</keyword>
<feature type="signal peptide" evidence="2">
    <location>
        <begin position="1"/>
        <end position="25"/>
    </location>
</feature>
<keyword evidence="1" id="KW-0472">Membrane</keyword>
<proteinExistence type="predicted"/>
<reference evidence="3 4" key="1">
    <citation type="submission" date="2018-01" db="EMBL/GenBank/DDBJ databases">
        <title>Deinococcus koreensis sp. nov., a radiation-resistant bacterium isolated from river water.</title>
        <authorList>
            <person name="Choi A."/>
        </authorList>
    </citation>
    <scope>NUCLEOTIDE SEQUENCE [LARGE SCALE GENOMIC DNA]</scope>
    <source>
        <strain evidence="3 4">SJW1-2</strain>
    </source>
</reference>
<evidence type="ECO:0000256" key="1">
    <source>
        <dbReference type="SAM" id="Phobius"/>
    </source>
</evidence>
<sequence>MTATVQAYTTSFVLLALTTLGRAVAQGTPGGAPTVGTTPEAVFKTLGCWVVKVLSSPVLVAVAGGVLLLVFGWGKIFGEMNAFQSFKNGIIGVVIVLVSAGVSTTLFGAGCA</sequence>
<gene>
    <name evidence="3" type="ORF">CVO96_19575</name>
</gene>
<protein>
    <recommendedName>
        <fullName evidence="5">Conjugal transfer protein TrbC</fullName>
    </recommendedName>
</protein>
<accession>A0A2K3US26</accession>
<organism evidence="3 4">
    <name type="scientific">Deinococcus koreensis</name>
    <dbReference type="NCBI Taxonomy" id="2054903"/>
    <lineage>
        <taxon>Bacteria</taxon>
        <taxon>Thermotogati</taxon>
        <taxon>Deinococcota</taxon>
        <taxon>Deinococci</taxon>
        <taxon>Deinococcales</taxon>
        <taxon>Deinococcaceae</taxon>
        <taxon>Deinococcus</taxon>
    </lineage>
</organism>
<evidence type="ECO:0000313" key="4">
    <source>
        <dbReference type="Proteomes" id="UP000236379"/>
    </source>
</evidence>
<keyword evidence="1" id="KW-0812">Transmembrane</keyword>
<keyword evidence="2" id="KW-0732">Signal</keyword>
<dbReference type="AlphaFoldDB" id="A0A2K3US26"/>
<feature type="chain" id="PRO_5014401165" description="Conjugal transfer protein TrbC" evidence="2">
    <location>
        <begin position="26"/>
        <end position="112"/>
    </location>
</feature>
<dbReference type="Proteomes" id="UP000236379">
    <property type="component" value="Unassembled WGS sequence"/>
</dbReference>
<feature type="transmembrane region" description="Helical" evidence="1">
    <location>
        <begin position="86"/>
        <end position="109"/>
    </location>
</feature>
<evidence type="ECO:0008006" key="5">
    <source>
        <dbReference type="Google" id="ProtNLM"/>
    </source>
</evidence>
<evidence type="ECO:0000313" key="3">
    <source>
        <dbReference type="EMBL" id="PNY79328.1"/>
    </source>
</evidence>
<keyword evidence="4" id="KW-1185">Reference proteome</keyword>
<feature type="transmembrane region" description="Helical" evidence="1">
    <location>
        <begin position="49"/>
        <end position="74"/>
    </location>
</feature>
<comment type="caution">
    <text evidence="3">The sequence shown here is derived from an EMBL/GenBank/DDBJ whole genome shotgun (WGS) entry which is preliminary data.</text>
</comment>
<dbReference type="EMBL" id="PPPD01000004">
    <property type="protein sequence ID" value="PNY79328.1"/>
    <property type="molecule type" value="Genomic_DNA"/>
</dbReference>
<evidence type="ECO:0000256" key="2">
    <source>
        <dbReference type="SAM" id="SignalP"/>
    </source>
</evidence>